<dbReference type="GO" id="GO:0046872">
    <property type="term" value="F:metal ion binding"/>
    <property type="evidence" value="ECO:0007669"/>
    <property type="project" value="UniProtKB-KW"/>
</dbReference>
<dbReference type="UniPathway" id="UPA00916">
    <property type="reaction ID" value="UER00889"/>
</dbReference>
<comment type="pathway">
    <text evidence="12">Carbohydrate metabolism; D-ribose degradation; D-ribose 5-phosphate from beta-D-ribopyranose: step 2/2.</text>
</comment>
<comment type="catalytic activity">
    <reaction evidence="12">
        <text>D-ribose + ATP = D-ribose 5-phosphate + ADP + H(+)</text>
        <dbReference type="Rhea" id="RHEA:13697"/>
        <dbReference type="ChEBI" id="CHEBI:15378"/>
        <dbReference type="ChEBI" id="CHEBI:30616"/>
        <dbReference type="ChEBI" id="CHEBI:47013"/>
        <dbReference type="ChEBI" id="CHEBI:78346"/>
        <dbReference type="ChEBI" id="CHEBI:456216"/>
        <dbReference type="EC" id="2.7.1.15"/>
    </reaction>
</comment>
<feature type="binding site" evidence="12">
    <location>
        <position position="181"/>
    </location>
    <ligand>
        <name>ATP</name>
        <dbReference type="ChEBI" id="CHEBI:30616"/>
    </ligand>
</feature>
<feature type="binding site" evidence="12">
    <location>
        <begin position="12"/>
        <end position="14"/>
    </location>
    <ligand>
        <name>substrate</name>
    </ligand>
</feature>
<dbReference type="PANTHER" id="PTHR10584">
    <property type="entry name" value="SUGAR KINASE"/>
    <property type="match status" value="1"/>
</dbReference>
<evidence type="ECO:0000256" key="2">
    <source>
        <dbReference type="ARBA" id="ARBA00012035"/>
    </source>
</evidence>
<feature type="compositionally biased region" description="Basic and acidic residues" evidence="13">
    <location>
        <begin position="222"/>
        <end position="253"/>
    </location>
</feature>
<keyword evidence="11 12" id="KW-0119">Carbohydrate metabolism</keyword>
<proteinExistence type="inferred from homology"/>
<evidence type="ECO:0000256" key="11">
    <source>
        <dbReference type="ARBA" id="ARBA00023277"/>
    </source>
</evidence>
<dbReference type="Gene3D" id="3.40.1190.20">
    <property type="match status" value="2"/>
</dbReference>
<dbReference type="GO" id="GO:0005829">
    <property type="term" value="C:cytosol"/>
    <property type="evidence" value="ECO:0007669"/>
    <property type="project" value="TreeGrafter"/>
</dbReference>
<feature type="binding site" evidence="12">
    <location>
        <position position="341"/>
    </location>
    <ligand>
        <name>K(+)</name>
        <dbReference type="ChEBI" id="CHEBI:29103"/>
    </ligand>
</feature>
<comment type="similarity">
    <text evidence="12">Belongs to the carbohydrate kinase PfkB family. Ribokinase subfamily.</text>
</comment>
<evidence type="ECO:0000256" key="5">
    <source>
        <dbReference type="ARBA" id="ARBA00022723"/>
    </source>
</evidence>
<keyword evidence="12" id="KW-0963">Cytoplasm</keyword>
<feature type="binding site" evidence="12">
    <location>
        <position position="305"/>
    </location>
    <ligand>
        <name>K(+)</name>
        <dbReference type="ChEBI" id="CHEBI:29103"/>
    </ligand>
</feature>
<evidence type="ECO:0000256" key="4">
    <source>
        <dbReference type="ARBA" id="ARBA00022679"/>
    </source>
</evidence>
<gene>
    <name evidence="12" type="primary">rbsK</name>
    <name evidence="15" type="ORF">F8O01_10380</name>
</gene>
<dbReference type="PROSITE" id="PS00584">
    <property type="entry name" value="PFKB_KINASES_2"/>
    <property type="match status" value="1"/>
</dbReference>
<protein>
    <recommendedName>
        <fullName evidence="3 12">Ribokinase</fullName>
        <shortName evidence="12">RK</shortName>
        <ecNumber evidence="2 12">2.7.1.15</ecNumber>
    </recommendedName>
</protein>
<dbReference type="InterPro" id="IPR002139">
    <property type="entry name" value="Ribo/fructo_kinase"/>
</dbReference>
<feature type="region of interest" description="Disordered" evidence="13">
    <location>
        <begin position="211"/>
        <end position="253"/>
    </location>
</feature>
<feature type="binding site" evidence="12">
    <location>
        <position position="344"/>
    </location>
    <ligand>
        <name>K(+)</name>
        <dbReference type="ChEBI" id="CHEBI:29103"/>
    </ligand>
</feature>
<dbReference type="EC" id="2.7.1.15" evidence="2 12"/>
<evidence type="ECO:0000259" key="14">
    <source>
        <dbReference type="Pfam" id="PF00294"/>
    </source>
</evidence>
<dbReference type="PANTHER" id="PTHR10584:SF166">
    <property type="entry name" value="RIBOKINASE"/>
    <property type="match status" value="1"/>
</dbReference>
<dbReference type="HAMAP" id="MF_01987">
    <property type="entry name" value="Ribokinase"/>
    <property type="match status" value="1"/>
</dbReference>
<dbReference type="GO" id="GO:0004747">
    <property type="term" value="F:ribokinase activity"/>
    <property type="evidence" value="ECO:0007669"/>
    <property type="project" value="UniProtKB-UniRule"/>
</dbReference>
<dbReference type="PRINTS" id="PR00990">
    <property type="entry name" value="RIBOKINASE"/>
</dbReference>
<reference evidence="15 16" key="1">
    <citation type="submission" date="2019-09" db="EMBL/GenBank/DDBJ databases">
        <title>Phylogeny of genus Pseudoclavibacter and closely related genus.</title>
        <authorList>
            <person name="Li Y."/>
        </authorList>
    </citation>
    <scope>NUCLEOTIDE SEQUENCE [LARGE SCALE GENOMIC DNA]</scope>
    <source>
        <strain evidence="15 16">DSM 23821</strain>
    </source>
</reference>
<comment type="cofactor">
    <cofactor evidence="12">
        <name>Mg(2+)</name>
        <dbReference type="ChEBI" id="CHEBI:18420"/>
    </cofactor>
    <text evidence="12">Requires a divalent cation, most likely magnesium in vivo, as an electrophilic catalyst to aid phosphoryl group transfer. It is the chelate of the metal and the nucleotide that is the actual substrate.</text>
</comment>
<keyword evidence="8 12" id="KW-0067">ATP-binding</keyword>
<keyword evidence="6 12" id="KW-0547">Nucleotide-binding</keyword>
<evidence type="ECO:0000256" key="10">
    <source>
        <dbReference type="ARBA" id="ARBA00022958"/>
    </source>
</evidence>
<dbReference type="InterPro" id="IPR002173">
    <property type="entry name" value="Carboh/pur_kinase_PfkB_CS"/>
</dbReference>
<dbReference type="InterPro" id="IPR011877">
    <property type="entry name" value="Ribokinase"/>
</dbReference>
<keyword evidence="7 12" id="KW-0418">Kinase</keyword>
<comment type="caution">
    <text evidence="12">Lacks conserved residue(s) required for the propagation of feature annotation.</text>
</comment>
<dbReference type="AlphaFoldDB" id="A0A7J5BSL5"/>
<comment type="activity regulation">
    <text evidence="12">Activated by a monovalent cation that binds near, but not in, the active site. The most likely occupant of the site in vivo is potassium. Ion binding induces a conformational change that may alter substrate affinity.</text>
</comment>
<comment type="function">
    <text evidence="12">Catalyzes the phosphorylation of ribose at O-5 in a reaction requiring ATP and magnesium. The resulting D-ribose-5-phosphate can then be used either for sythesis of nucleotides, histidine, and tryptophan, or as a component of the pentose phosphate pathway.</text>
</comment>
<evidence type="ECO:0000313" key="16">
    <source>
        <dbReference type="Proteomes" id="UP000467240"/>
    </source>
</evidence>
<evidence type="ECO:0000256" key="3">
    <source>
        <dbReference type="ARBA" id="ARBA00016943"/>
    </source>
</evidence>
<comment type="subcellular location">
    <subcellularLocation>
        <location evidence="12">Cytoplasm</location>
    </subcellularLocation>
</comment>
<name>A0A7J5BSL5_9MICO</name>
<comment type="subunit">
    <text evidence="12">Homodimer.</text>
</comment>
<sequence>MSGGIVVVGSVNADLLVRVARLPGPGETLLATSSEVRPGGKGANQAVAAALLGAPVTMIGAVGDDAHAAIATSGLERAGVDLARLTRVAGPTGLAIVQVDDRGENSIVVVPGANATVGPELVARHRERIASADVVVLQGELPGETVEAAARTAGGRLVLNLAPVVAIDLAVVRSADPLVVNEHEAALVLDLLGGVELVGGVERAGAGAEAGVDVPMSVPDASTRRGDRDADDARAHGTRVDDPRDAVVTDRSDAADPERLVDALLAAGVHSVVLTVGTDGAVIGTVTTDGPRTVRVPAPNVTAVDTTGAGDAFTGALAVALLRGDGLHAAAAYAVRVGAFAVGGPGAQDAYPTTEDELPASH</sequence>
<keyword evidence="10 12" id="KW-0630">Potassium</keyword>
<evidence type="ECO:0000256" key="7">
    <source>
        <dbReference type="ARBA" id="ARBA00022777"/>
    </source>
</evidence>
<evidence type="ECO:0000256" key="8">
    <source>
        <dbReference type="ARBA" id="ARBA00022840"/>
    </source>
</evidence>
<feature type="binding site" evidence="12">
    <location>
        <begin position="40"/>
        <end position="44"/>
    </location>
    <ligand>
        <name>substrate</name>
    </ligand>
</feature>
<feature type="binding site" evidence="12">
    <location>
        <position position="346"/>
    </location>
    <ligand>
        <name>K(+)</name>
        <dbReference type="ChEBI" id="CHEBI:29103"/>
    </ligand>
</feature>
<comment type="caution">
    <text evidence="15">The sequence shown here is derived from an EMBL/GenBank/DDBJ whole genome shotgun (WGS) entry which is preliminary data.</text>
</comment>
<feature type="domain" description="Carbohydrate kinase PfkB" evidence="14">
    <location>
        <begin position="255"/>
        <end position="353"/>
    </location>
</feature>
<dbReference type="SUPFAM" id="SSF53613">
    <property type="entry name" value="Ribokinase-like"/>
    <property type="match status" value="1"/>
</dbReference>
<dbReference type="RefSeq" id="WP_158040800.1">
    <property type="nucleotide sequence ID" value="NZ_JACCFV010000001.1"/>
</dbReference>
<keyword evidence="4 12" id="KW-0808">Transferase</keyword>
<dbReference type="InterPro" id="IPR029056">
    <property type="entry name" value="Ribokinase-like"/>
</dbReference>
<dbReference type="Proteomes" id="UP000467240">
    <property type="component" value="Unassembled WGS sequence"/>
</dbReference>
<feature type="active site" description="Proton acceptor" evidence="12">
    <location>
        <position position="311"/>
    </location>
</feature>
<dbReference type="GO" id="GO:0005524">
    <property type="term" value="F:ATP binding"/>
    <property type="evidence" value="ECO:0007669"/>
    <property type="project" value="UniProtKB-UniRule"/>
</dbReference>
<dbReference type="InterPro" id="IPR011611">
    <property type="entry name" value="PfkB_dom"/>
</dbReference>
<dbReference type="EMBL" id="WBJZ01000012">
    <property type="protein sequence ID" value="KAB1656273.1"/>
    <property type="molecule type" value="Genomic_DNA"/>
</dbReference>
<dbReference type="CDD" id="cd01174">
    <property type="entry name" value="ribokinase"/>
    <property type="match status" value="1"/>
</dbReference>
<feature type="binding site" evidence="12">
    <location>
        <position position="307"/>
    </location>
    <ligand>
        <name>K(+)</name>
        <dbReference type="ChEBI" id="CHEBI:29103"/>
    </ligand>
</feature>
<keyword evidence="9 12" id="KW-0460">Magnesium</keyword>
<evidence type="ECO:0000256" key="6">
    <source>
        <dbReference type="ARBA" id="ARBA00022741"/>
    </source>
</evidence>
<dbReference type="Pfam" id="PF00294">
    <property type="entry name" value="PfkB"/>
    <property type="match status" value="2"/>
</dbReference>
<feature type="binding site" evidence="12">
    <location>
        <position position="140"/>
    </location>
    <ligand>
        <name>substrate</name>
    </ligand>
</feature>
<feature type="binding site" evidence="12">
    <location>
        <position position="311"/>
    </location>
    <ligand>
        <name>substrate</name>
    </ligand>
</feature>
<comment type="similarity">
    <text evidence="1">Belongs to the carbohydrate kinase pfkB family.</text>
</comment>
<evidence type="ECO:0000256" key="13">
    <source>
        <dbReference type="SAM" id="MobiDB-lite"/>
    </source>
</evidence>
<dbReference type="OrthoDB" id="9775849at2"/>
<keyword evidence="16" id="KW-1185">Reference proteome</keyword>
<evidence type="ECO:0000256" key="12">
    <source>
        <dbReference type="HAMAP-Rule" id="MF_01987"/>
    </source>
</evidence>
<dbReference type="GO" id="GO:0019303">
    <property type="term" value="P:D-ribose catabolic process"/>
    <property type="evidence" value="ECO:0007669"/>
    <property type="project" value="UniProtKB-UniRule"/>
</dbReference>
<feature type="binding site" evidence="12">
    <location>
        <begin position="275"/>
        <end position="280"/>
    </location>
    <ligand>
        <name>ATP</name>
        <dbReference type="ChEBI" id="CHEBI:30616"/>
    </ligand>
</feature>
<accession>A0A7J5BSL5</accession>
<evidence type="ECO:0000313" key="15">
    <source>
        <dbReference type="EMBL" id="KAB1656273.1"/>
    </source>
</evidence>
<feature type="domain" description="Carbohydrate kinase PfkB" evidence="14">
    <location>
        <begin position="5"/>
        <end position="190"/>
    </location>
</feature>
<keyword evidence="5 12" id="KW-0479">Metal-binding</keyword>
<feature type="binding site" evidence="12">
    <location>
        <begin position="310"/>
        <end position="311"/>
    </location>
    <ligand>
        <name>ATP</name>
        <dbReference type="ChEBI" id="CHEBI:30616"/>
    </ligand>
</feature>
<evidence type="ECO:0000256" key="1">
    <source>
        <dbReference type="ARBA" id="ARBA00005380"/>
    </source>
</evidence>
<evidence type="ECO:0000256" key="9">
    <source>
        <dbReference type="ARBA" id="ARBA00022842"/>
    </source>
</evidence>
<organism evidence="15 16">
    <name type="scientific">Pseudoclavibacter chungangensis</name>
    <dbReference type="NCBI Taxonomy" id="587635"/>
    <lineage>
        <taxon>Bacteria</taxon>
        <taxon>Bacillati</taxon>
        <taxon>Actinomycetota</taxon>
        <taxon>Actinomycetes</taxon>
        <taxon>Micrococcales</taxon>
        <taxon>Microbacteriaceae</taxon>
        <taxon>Pseudoclavibacter</taxon>
    </lineage>
</organism>